<dbReference type="SUPFAM" id="SSF53167">
    <property type="entry name" value="Purine and uridine phosphorylases"/>
    <property type="match status" value="1"/>
</dbReference>
<dbReference type="OrthoDB" id="1577640at2759"/>
<gene>
    <name evidence="2" type="ORF">BDZ85DRAFT_202267</name>
</gene>
<evidence type="ECO:0000313" key="3">
    <source>
        <dbReference type="Proteomes" id="UP000799538"/>
    </source>
</evidence>
<dbReference type="Pfam" id="PF01048">
    <property type="entry name" value="PNP_UDP_1"/>
    <property type="match status" value="1"/>
</dbReference>
<dbReference type="InterPro" id="IPR000845">
    <property type="entry name" value="Nucleoside_phosphorylase_d"/>
</dbReference>
<proteinExistence type="predicted"/>
<dbReference type="Proteomes" id="UP000799538">
    <property type="component" value="Unassembled WGS sequence"/>
</dbReference>
<dbReference type="Gene3D" id="3.40.50.1580">
    <property type="entry name" value="Nucleoside phosphorylase domain"/>
    <property type="match status" value="1"/>
</dbReference>
<accession>A0A6A6G6H8</accession>
<dbReference type="InterPro" id="IPR053137">
    <property type="entry name" value="NLR-like"/>
</dbReference>
<dbReference type="InterPro" id="IPR035994">
    <property type="entry name" value="Nucleoside_phosphorylase_sf"/>
</dbReference>
<keyword evidence="3" id="KW-1185">Reference proteome</keyword>
<dbReference type="AlphaFoldDB" id="A0A6A6G6H8"/>
<dbReference type="PANTHER" id="PTHR46082">
    <property type="entry name" value="ATP/GTP-BINDING PROTEIN-RELATED"/>
    <property type="match status" value="1"/>
</dbReference>
<organism evidence="2 3">
    <name type="scientific">Elsinoe ampelina</name>
    <dbReference type="NCBI Taxonomy" id="302913"/>
    <lineage>
        <taxon>Eukaryota</taxon>
        <taxon>Fungi</taxon>
        <taxon>Dikarya</taxon>
        <taxon>Ascomycota</taxon>
        <taxon>Pezizomycotina</taxon>
        <taxon>Dothideomycetes</taxon>
        <taxon>Dothideomycetidae</taxon>
        <taxon>Myriangiales</taxon>
        <taxon>Elsinoaceae</taxon>
        <taxon>Elsinoe</taxon>
    </lineage>
</organism>
<feature type="domain" description="Nucleoside phosphorylase" evidence="1">
    <location>
        <begin position="8"/>
        <end position="294"/>
    </location>
</feature>
<evidence type="ECO:0000313" key="2">
    <source>
        <dbReference type="EMBL" id="KAF2221287.1"/>
    </source>
</evidence>
<sequence>MQREDYTVAWICALPIERTAVVCLLDEKHPDLVNSKTDSNKYTLGKIGQHNVAVVGLPSYGVTSAAVVVTNMKSAFPSLRFALMVGIGGGVPSDSNDIRLGDIVVSKPYNDHPGVIQYDFGRVEVGSVFRRIGHLNRPPEEVLSTLNDLEAEHLYDEPRFPSLLEDCFAKYPKWAAACTRSTADRLYEIEYDHANPMETTNCQSCDISRLVTRPIRESTVSVIHYGLIGSGNQVVKDARQRERLRQETGVLCFEMEAAGLMNSLPSLVVRGISDYADSHKNKQWQPYAAAVAAAYAKELLCRVPLIETATQTDGGHGDGPLQRTSPSQVADLIQNFTFGDHANVTYNTYNQPEKSARKS</sequence>
<evidence type="ECO:0000259" key="1">
    <source>
        <dbReference type="Pfam" id="PF01048"/>
    </source>
</evidence>
<protein>
    <submittedName>
        <fullName evidence="2">Nucleoside phosphorylase domain-containing protein</fullName>
    </submittedName>
</protein>
<reference evidence="3" key="1">
    <citation type="journal article" date="2020" name="Stud. Mycol.">
        <title>101 Dothideomycetes genomes: A test case for predicting lifestyles and emergence of pathogens.</title>
        <authorList>
            <person name="Haridas S."/>
            <person name="Albert R."/>
            <person name="Binder M."/>
            <person name="Bloem J."/>
            <person name="LaButti K."/>
            <person name="Salamov A."/>
            <person name="Andreopoulos B."/>
            <person name="Baker S."/>
            <person name="Barry K."/>
            <person name="Bills G."/>
            <person name="Bluhm B."/>
            <person name="Cannon C."/>
            <person name="Castanera R."/>
            <person name="Culley D."/>
            <person name="Daum C."/>
            <person name="Ezra D."/>
            <person name="Gonzalez J."/>
            <person name="Henrissat B."/>
            <person name="Kuo A."/>
            <person name="Liang C."/>
            <person name="Lipzen A."/>
            <person name="Lutzoni F."/>
            <person name="Magnuson J."/>
            <person name="Mondo S."/>
            <person name="Nolan M."/>
            <person name="Ohm R."/>
            <person name="Pangilinan J."/>
            <person name="Park H.-J."/>
            <person name="Ramirez L."/>
            <person name="Alfaro M."/>
            <person name="Sun H."/>
            <person name="Tritt A."/>
            <person name="Yoshinaga Y."/>
            <person name="Zwiers L.-H."/>
            <person name="Turgeon B."/>
            <person name="Goodwin S."/>
            <person name="Spatafora J."/>
            <person name="Crous P."/>
            <person name="Grigoriev I."/>
        </authorList>
    </citation>
    <scope>NUCLEOTIDE SEQUENCE [LARGE SCALE GENOMIC DNA]</scope>
    <source>
        <strain evidence="3">CECT 20119</strain>
    </source>
</reference>
<name>A0A6A6G6H8_9PEZI</name>
<dbReference type="EMBL" id="ML992510">
    <property type="protein sequence ID" value="KAF2221287.1"/>
    <property type="molecule type" value="Genomic_DNA"/>
</dbReference>
<dbReference type="GO" id="GO:0003824">
    <property type="term" value="F:catalytic activity"/>
    <property type="evidence" value="ECO:0007669"/>
    <property type="project" value="InterPro"/>
</dbReference>
<dbReference type="GO" id="GO:0009116">
    <property type="term" value="P:nucleoside metabolic process"/>
    <property type="evidence" value="ECO:0007669"/>
    <property type="project" value="InterPro"/>
</dbReference>
<dbReference type="PANTHER" id="PTHR46082:SF11">
    <property type="entry name" value="AAA+ ATPASE DOMAIN-CONTAINING PROTEIN-RELATED"/>
    <property type="match status" value="1"/>
</dbReference>